<feature type="binding site" evidence="2">
    <location>
        <position position="262"/>
    </location>
    <ligand>
        <name>Zn(2+)</name>
        <dbReference type="ChEBI" id="CHEBI:29105"/>
        <note>catalytic</note>
    </ligand>
</feature>
<dbReference type="PROSITE" id="PS52034">
    <property type="entry name" value="PEPTIDASE_M32"/>
    <property type="match status" value="1"/>
</dbReference>
<comment type="function">
    <text evidence="1">Broad specificity carboxypetidase that releases amino acids sequentially from the C-terminus, including neutral, aromatic, polar and basic residues.</text>
</comment>
<keyword evidence="1 2" id="KW-0479">Metal-binding</keyword>
<proteinExistence type="inferred from homology"/>
<sequence length="506" mass="56091">MGTDRFAEESGRLNDVLNAVNLLVWDSRTQMPTGGAAARGRQIATLTAIARQIATGPAMRDALAAARDEVAGEPETSRRRRAVAAMEDGVAALDRIPEMLLHEAALLKTEAQAAWVAARARSDFPAFRPYLERSFALQRRIADALGWSEHPYDALVAQYEPGMTLAKLRPLFTTLRGRLVPLMQRVLDRPPARRDFLDRDYPVDRQKAFARSLTERIGFDYAHGRLDETVHPFEISFTRDDVRITARYRPNYLPAGLFAALHEAGHGMYEQGIDPEIGRSALATDIVNLYAVGGASFGMHESQSRLLENRVGRSRRFWELNFGLLRDAFPEQLGDVSATEFWRAVNHVRPGLIRVEADELTYDLHIALRVELEAAVIAGDLAVADLPAAWAERMRADLGLEVPDDARGVLQDVHWSTGYVGSFPTYTLGNIMASQLFAAAERDPTVAAGLEAGDYMPLKLWLNRAVHRHGRSRTPEEILQAATGNGLDPEPYLAYLEAKYPLGEAG</sequence>
<organism evidence="4 5">
    <name type="scientific">Inquilinus limosus</name>
    <dbReference type="NCBI Taxonomy" id="171674"/>
    <lineage>
        <taxon>Bacteria</taxon>
        <taxon>Pseudomonadati</taxon>
        <taxon>Pseudomonadota</taxon>
        <taxon>Alphaproteobacteria</taxon>
        <taxon>Rhodospirillales</taxon>
        <taxon>Rhodospirillaceae</taxon>
        <taxon>Inquilinus</taxon>
    </lineage>
</organism>
<dbReference type="EC" id="3.4.17.19" evidence="1"/>
<feature type="binding site" evidence="2">
    <location>
        <position position="266"/>
    </location>
    <ligand>
        <name>Zn(2+)</name>
        <dbReference type="ChEBI" id="CHEBI:29105"/>
        <note>catalytic</note>
    </ligand>
</feature>
<dbReference type="GO" id="GO:0046872">
    <property type="term" value="F:metal ion binding"/>
    <property type="evidence" value="ECO:0007669"/>
    <property type="project" value="UniProtKB-KW"/>
</dbReference>
<dbReference type="GO" id="GO:0006508">
    <property type="term" value="P:proteolysis"/>
    <property type="evidence" value="ECO:0007669"/>
    <property type="project" value="UniProtKB-UniRule"/>
</dbReference>
<dbReference type="OrthoDB" id="9772308at2"/>
<dbReference type="Pfam" id="PF02074">
    <property type="entry name" value="Peptidase_M32"/>
    <property type="match status" value="1"/>
</dbReference>
<evidence type="ECO:0000256" key="1">
    <source>
        <dbReference type="PIRNR" id="PIRNR006615"/>
    </source>
</evidence>
<comment type="cofactor">
    <cofactor evidence="2">
        <name>Zn(2+)</name>
        <dbReference type="ChEBI" id="CHEBI:29105"/>
    </cofactor>
    <text evidence="2">Binds 1 zinc ion per subunit.</text>
</comment>
<comment type="caution">
    <text evidence="4">The sequence shown here is derived from an EMBL/GenBank/DDBJ whole genome shotgun (WGS) entry which is preliminary data.</text>
</comment>
<dbReference type="PANTHER" id="PTHR34217:SF1">
    <property type="entry name" value="CARBOXYPEPTIDASE 1"/>
    <property type="match status" value="1"/>
</dbReference>
<dbReference type="SUPFAM" id="SSF55486">
    <property type="entry name" value="Metalloproteases ('zincins'), catalytic domain"/>
    <property type="match status" value="1"/>
</dbReference>
<dbReference type="Proteomes" id="UP000196655">
    <property type="component" value="Unassembled WGS sequence"/>
</dbReference>
<keyword evidence="2" id="KW-0862">Zinc</keyword>
<accession>A0A211ZUP6</accession>
<keyword evidence="5" id="KW-1185">Reference proteome</keyword>
<dbReference type="AlphaFoldDB" id="A0A211ZUP6"/>
<dbReference type="CDD" id="cd06460">
    <property type="entry name" value="M32_Taq"/>
    <property type="match status" value="1"/>
</dbReference>
<dbReference type="EMBL" id="NHON01000002">
    <property type="protein sequence ID" value="OWJ68934.1"/>
    <property type="molecule type" value="Genomic_DNA"/>
</dbReference>
<keyword evidence="1" id="KW-0378">Hydrolase</keyword>
<dbReference type="GO" id="GO:0004181">
    <property type="term" value="F:metallocarboxypeptidase activity"/>
    <property type="evidence" value="ECO:0007669"/>
    <property type="project" value="UniProtKB-UniRule"/>
</dbReference>
<gene>
    <name evidence="4" type="ORF">BWR60_02345</name>
</gene>
<dbReference type="Gene3D" id="1.10.1370.30">
    <property type="match status" value="1"/>
</dbReference>
<dbReference type="InterPro" id="IPR001333">
    <property type="entry name" value="Peptidase_M32_Taq"/>
</dbReference>
<keyword evidence="1" id="KW-0482">Metalloprotease</keyword>
<evidence type="ECO:0000313" key="5">
    <source>
        <dbReference type="Proteomes" id="UP000196655"/>
    </source>
</evidence>
<evidence type="ECO:0000256" key="2">
    <source>
        <dbReference type="PIRSR" id="PIRSR006615-1"/>
    </source>
</evidence>
<name>A0A211ZUP6_9PROT</name>
<evidence type="ECO:0000313" key="4">
    <source>
        <dbReference type="EMBL" id="OWJ68934.1"/>
    </source>
</evidence>
<comment type="catalytic activity">
    <reaction evidence="1">
        <text>Release of a C-terminal amino acid with broad specificity, except for -Pro.</text>
        <dbReference type="EC" id="3.4.17.19"/>
    </reaction>
</comment>
<keyword evidence="1 4" id="KW-0121">Carboxypeptidase</keyword>
<feature type="binding site" evidence="2">
    <location>
        <position position="301"/>
    </location>
    <ligand>
        <name>Zn(2+)</name>
        <dbReference type="ChEBI" id="CHEBI:29105"/>
        <note>catalytic</note>
    </ligand>
</feature>
<comment type="similarity">
    <text evidence="1">Belongs to the peptidase M32 family.</text>
</comment>
<dbReference type="RefSeq" id="WP_088149378.1">
    <property type="nucleotide sequence ID" value="NZ_NHON01000002.1"/>
</dbReference>
<dbReference type="PRINTS" id="PR00998">
    <property type="entry name" value="CRBOXYPTASET"/>
</dbReference>
<feature type="active site" description="Proton donor/acceptor" evidence="3">
    <location>
        <position position="263"/>
    </location>
</feature>
<dbReference type="PIRSF" id="PIRSF006615">
    <property type="entry name" value="Zn_crbxpep_Taq"/>
    <property type="match status" value="1"/>
</dbReference>
<dbReference type="PANTHER" id="PTHR34217">
    <property type="entry name" value="METAL-DEPENDENT CARBOXYPEPTIDASE"/>
    <property type="match status" value="1"/>
</dbReference>
<protein>
    <recommendedName>
        <fullName evidence="1">Metal-dependent carboxypeptidase</fullName>
        <ecNumber evidence="1">3.4.17.19</ecNumber>
    </recommendedName>
</protein>
<reference evidence="5" key="1">
    <citation type="submission" date="2017-05" db="EMBL/GenBank/DDBJ databases">
        <authorList>
            <person name="Macchi M."/>
            <person name="Festa S."/>
            <person name="Coppotelli B.M."/>
            <person name="Morelli I.S."/>
        </authorList>
    </citation>
    <scope>NUCLEOTIDE SEQUENCE [LARGE SCALE GENOMIC DNA]</scope>
    <source>
        <strain evidence="5">I</strain>
    </source>
</reference>
<evidence type="ECO:0000256" key="3">
    <source>
        <dbReference type="PIRSR" id="PIRSR006615-2"/>
    </source>
</evidence>
<keyword evidence="1" id="KW-0645">Protease</keyword>